<keyword evidence="2" id="KW-0227">DNA damage</keyword>
<keyword evidence="3" id="KW-0228">DNA excision</keyword>
<dbReference type="InterPro" id="IPR004791">
    <property type="entry name" value="UvrC"/>
</dbReference>
<gene>
    <name evidence="8" type="ORF">METZ01_LOCUS23856</name>
</gene>
<dbReference type="CDD" id="cd10434">
    <property type="entry name" value="GIY-YIG_UvrC_Cho"/>
    <property type="match status" value="1"/>
</dbReference>
<dbReference type="InterPro" id="IPR001162">
    <property type="entry name" value="UvrC_RNase_H_dom"/>
</dbReference>
<dbReference type="InterPro" id="IPR038476">
    <property type="entry name" value="UvrC_RNase_H_dom_sf"/>
</dbReference>
<dbReference type="NCBIfam" id="TIGR00194">
    <property type="entry name" value="uvrC"/>
    <property type="match status" value="1"/>
</dbReference>
<dbReference type="SUPFAM" id="SSF46600">
    <property type="entry name" value="C-terminal UvrC-binding domain of UvrB"/>
    <property type="match status" value="1"/>
</dbReference>
<dbReference type="InterPro" id="IPR036876">
    <property type="entry name" value="UVR_dom_sf"/>
</dbReference>
<evidence type="ECO:0000259" key="6">
    <source>
        <dbReference type="PROSITE" id="PS50164"/>
    </source>
</evidence>
<name>A0A381PV97_9ZZZZ</name>
<dbReference type="PANTHER" id="PTHR30562">
    <property type="entry name" value="UVRC/OXIDOREDUCTASE"/>
    <property type="match status" value="1"/>
</dbReference>
<dbReference type="FunFam" id="3.40.1440.10:FF:000001">
    <property type="entry name" value="UvrABC system protein C"/>
    <property type="match status" value="1"/>
</dbReference>
<dbReference type="PROSITE" id="PS50165">
    <property type="entry name" value="UVRC"/>
    <property type="match status" value="1"/>
</dbReference>
<dbReference type="SUPFAM" id="SSF82771">
    <property type="entry name" value="GIY-YIG endonuclease"/>
    <property type="match status" value="1"/>
</dbReference>
<dbReference type="SUPFAM" id="SSF47781">
    <property type="entry name" value="RuvA domain 2-like"/>
    <property type="match status" value="1"/>
</dbReference>
<organism evidence="8">
    <name type="scientific">marine metagenome</name>
    <dbReference type="NCBI Taxonomy" id="408172"/>
    <lineage>
        <taxon>unclassified sequences</taxon>
        <taxon>metagenomes</taxon>
        <taxon>ecological metagenomes</taxon>
    </lineage>
</organism>
<dbReference type="Pfam" id="PF08459">
    <property type="entry name" value="UvrC_RNaseH_dom"/>
    <property type="match status" value="1"/>
</dbReference>
<evidence type="ECO:0000256" key="5">
    <source>
        <dbReference type="ARBA" id="ARBA00023204"/>
    </source>
</evidence>
<dbReference type="GO" id="GO:0009380">
    <property type="term" value="C:excinuclease repair complex"/>
    <property type="evidence" value="ECO:0007669"/>
    <property type="project" value="InterPro"/>
</dbReference>
<keyword evidence="1" id="KW-0963">Cytoplasm</keyword>
<dbReference type="PANTHER" id="PTHR30562:SF1">
    <property type="entry name" value="UVRABC SYSTEM PROTEIN C"/>
    <property type="match status" value="1"/>
</dbReference>
<sequence>VSKKSFNVKLATIPNLPGVYQFFNASNKIIYIGKAKNLKNRVSSYFQKTLNSQKTKNLVKNIYDIKHVVVSSESDALLLENSLIKKYQPKYNVLLRDDKTYPWICIKNERFPRIFFTRKLIKDGSEYYGPYTNYKTINVLLDLINNLYPIRISNYNLSEKQINSEKKELSLRILKKASNIIILGFQIGDSSNSTETLISEKEYNSNITSVKQILRGKFTPSKEFLKKQMHSYSKKMDFENAQKIKEKIELLVNYQSKSTVVSSKLNNIDVFSILSDQTHAYINYLQVAHGRIVRFHNVEIKKKLDENDKDLLLLCIIDLRGKFNSNNKIIICPFNFNKLISAKFILPKAGDNKKLLELSKKNVALFKIEKLKRIQIVDPERHSKRILDQMKNDLRLKTVPIHIECFDNSNIQGSNPVAACVVFINGKPAKKEYRQYNIKTVKGPDDYASIEEVVFRRYQRMIKEKNPLPNLIIIDGGKGQLNSGVSALKKLNLNNKITVLGIAKKLEEIYSTQDPIPLYLDKRSESLKVIQHMRNEAHRFAITFHRNKRSNEALRSSIDLIPGIGEKTKTTLLRKYKSLKKIKETPEELIAKDVGVSKAKKLMSFLNSSN</sequence>
<dbReference type="SMART" id="SM00465">
    <property type="entry name" value="GIYc"/>
    <property type="match status" value="1"/>
</dbReference>
<dbReference type="GO" id="GO:0009381">
    <property type="term" value="F:excinuclease ABC activity"/>
    <property type="evidence" value="ECO:0007669"/>
    <property type="project" value="InterPro"/>
</dbReference>
<evidence type="ECO:0000313" key="8">
    <source>
        <dbReference type="EMBL" id="SUZ71002.1"/>
    </source>
</evidence>
<evidence type="ECO:0000256" key="4">
    <source>
        <dbReference type="ARBA" id="ARBA00022881"/>
    </source>
</evidence>
<feature type="domain" description="GIY-YIG" evidence="6">
    <location>
        <begin position="15"/>
        <end position="93"/>
    </location>
</feature>
<dbReference type="InterPro" id="IPR010994">
    <property type="entry name" value="RuvA_2-like"/>
</dbReference>
<dbReference type="InterPro" id="IPR035901">
    <property type="entry name" value="GIY-YIG_endonuc_sf"/>
</dbReference>
<evidence type="ECO:0000256" key="3">
    <source>
        <dbReference type="ARBA" id="ARBA00022769"/>
    </source>
</evidence>
<dbReference type="Pfam" id="PF22920">
    <property type="entry name" value="UvrC_RNaseH"/>
    <property type="match status" value="1"/>
</dbReference>
<dbReference type="InterPro" id="IPR050066">
    <property type="entry name" value="UvrABC_protein_C"/>
</dbReference>
<protein>
    <recommendedName>
        <fullName evidence="9">GIY-YIG domain-containing protein</fullName>
    </recommendedName>
</protein>
<feature type="domain" description="UvrC family homology region profile" evidence="7">
    <location>
        <begin position="274"/>
        <end position="483"/>
    </location>
</feature>
<evidence type="ECO:0000256" key="2">
    <source>
        <dbReference type="ARBA" id="ARBA00022763"/>
    </source>
</evidence>
<dbReference type="Pfam" id="PF01541">
    <property type="entry name" value="GIY-YIG"/>
    <property type="match status" value="1"/>
</dbReference>
<feature type="non-terminal residue" evidence="8">
    <location>
        <position position="1"/>
    </location>
</feature>
<dbReference type="Gene3D" id="3.30.420.340">
    <property type="entry name" value="UvrC, RNAse H endonuclease domain"/>
    <property type="match status" value="1"/>
</dbReference>
<dbReference type="InterPro" id="IPR000305">
    <property type="entry name" value="GIY-YIG_endonuc"/>
</dbReference>
<dbReference type="HAMAP" id="MF_00203">
    <property type="entry name" value="UvrC"/>
    <property type="match status" value="1"/>
</dbReference>
<dbReference type="PROSITE" id="PS50164">
    <property type="entry name" value="GIY_YIG"/>
    <property type="match status" value="1"/>
</dbReference>
<evidence type="ECO:0000256" key="1">
    <source>
        <dbReference type="ARBA" id="ARBA00022490"/>
    </source>
</evidence>
<dbReference type="EMBL" id="UINC01001107">
    <property type="protein sequence ID" value="SUZ71002.1"/>
    <property type="molecule type" value="Genomic_DNA"/>
</dbReference>
<dbReference type="GO" id="GO:0006289">
    <property type="term" value="P:nucleotide-excision repair"/>
    <property type="evidence" value="ECO:0007669"/>
    <property type="project" value="InterPro"/>
</dbReference>
<accession>A0A381PV97</accession>
<dbReference type="AlphaFoldDB" id="A0A381PV97"/>
<dbReference type="Gene3D" id="3.40.1440.10">
    <property type="entry name" value="GIY-YIG endonuclease"/>
    <property type="match status" value="1"/>
</dbReference>
<proteinExistence type="inferred from homology"/>
<evidence type="ECO:0000259" key="7">
    <source>
        <dbReference type="PROSITE" id="PS50165"/>
    </source>
</evidence>
<reference evidence="8" key="1">
    <citation type="submission" date="2018-05" db="EMBL/GenBank/DDBJ databases">
        <authorList>
            <person name="Lanie J.A."/>
            <person name="Ng W.-L."/>
            <person name="Kazmierczak K.M."/>
            <person name="Andrzejewski T.M."/>
            <person name="Davidsen T.M."/>
            <person name="Wayne K.J."/>
            <person name="Tettelin H."/>
            <person name="Glass J.I."/>
            <person name="Rusch D."/>
            <person name="Podicherti R."/>
            <person name="Tsui H.-C.T."/>
            <person name="Winkler M.E."/>
        </authorList>
    </citation>
    <scope>NUCLEOTIDE SEQUENCE</scope>
</reference>
<keyword evidence="5" id="KW-0234">DNA repair</keyword>
<dbReference type="InterPro" id="IPR047296">
    <property type="entry name" value="GIY-YIG_UvrC_Cho"/>
</dbReference>
<keyword evidence="4" id="KW-0267">Excision nuclease</keyword>
<evidence type="ECO:0008006" key="9">
    <source>
        <dbReference type="Google" id="ProtNLM"/>
    </source>
</evidence>
<dbReference type="Gene3D" id="1.10.150.20">
    <property type="entry name" value="5' to 3' exonuclease, C-terminal subdomain"/>
    <property type="match status" value="1"/>
</dbReference>